<accession>A0ABP6SNI8</accession>
<dbReference type="RefSeq" id="WP_345045789.1">
    <property type="nucleotide sequence ID" value="NZ_BAAAYL010000003.1"/>
</dbReference>
<keyword evidence="3" id="KW-1185">Reference proteome</keyword>
<feature type="compositionally biased region" description="Pro residues" evidence="1">
    <location>
        <begin position="29"/>
        <end position="41"/>
    </location>
</feature>
<comment type="caution">
    <text evidence="2">The sequence shown here is derived from an EMBL/GenBank/DDBJ whole genome shotgun (WGS) entry which is preliminary data.</text>
</comment>
<protein>
    <recommendedName>
        <fullName evidence="4">DUF4878 domain-containing protein</fullName>
    </recommendedName>
</protein>
<evidence type="ECO:0000256" key="1">
    <source>
        <dbReference type="SAM" id="MobiDB-lite"/>
    </source>
</evidence>
<gene>
    <name evidence="2" type="ORF">GCM10020367_71900</name>
</gene>
<sequence length="144" mass="15220">MRKTLVILGLALVAAFGIGYLALRDDQPPRPPDSGKPPGAPALPYKPGGPLPAQAADIAQDLASSDAATQRAALTPELDQALATGRLLPEGTRIDLRKNSWHEDNGYANAQATLTKPGKPAQHILIGFAKRSTGWRITVVEVVK</sequence>
<name>A0ABP6SNI8_9ACTN</name>
<organism evidence="2 3">
    <name type="scientific">Streptomyces sannanensis</name>
    <dbReference type="NCBI Taxonomy" id="285536"/>
    <lineage>
        <taxon>Bacteria</taxon>
        <taxon>Bacillati</taxon>
        <taxon>Actinomycetota</taxon>
        <taxon>Actinomycetes</taxon>
        <taxon>Kitasatosporales</taxon>
        <taxon>Streptomycetaceae</taxon>
        <taxon>Streptomyces</taxon>
    </lineage>
</organism>
<evidence type="ECO:0000313" key="2">
    <source>
        <dbReference type="EMBL" id="GAA3381270.1"/>
    </source>
</evidence>
<dbReference type="Proteomes" id="UP001499990">
    <property type="component" value="Unassembled WGS sequence"/>
</dbReference>
<evidence type="ECO:0000313" key="3">
    <source>
        <dbReference type="Proteomes" id="UP001499990"/>
    </source>
</evidence>
<proteinExistence type="predicted"/>
<dbReference type="EMBL" id="BAAAYL010000003">
    <property type="protein sequence ID" value="GAA3381270.1"/>
    <property type="molecule type" value="Genomic_DNA"/>
</dbReference>
<reference evidence="3" key="1">
    <citation type="journal article" date="2019" name="Int. J. Syst. Evol. Microbiol.">
        <title>The Global Catalogue of Microorganisms (GCM) 10K type strain sequencing project: providing services to taxonomists for standard genome sequencing and annotation.</title>
        <authorList>
            <consortium name="The Broad Institute Genomics Platform"/>
            <consortium name="The Broad Institute Genome Sequencing Center for Infectious Disease"/>
            <person name="Wu L."/>
            <person name="Ma J."/>
        </authorList>
    </citation>
    <scope>NUCLEOTIDE SEQUENCE [LARGE SCALE GENOMIC DNA]</scope>
    <source>
        <strain evidence="3">JCM 9651</strain>
    </source>
</reference>
<feature type="region of interest" description="Disordered" evidence="1">
    <location>
        <begin position="26"/>
        <end position="56"/>
    </location>
</feature>
<evidence type="ECO:0008006" key="4">
    <source>
        <dbReference type="Google" id="ProtNLM"/>
    </source>
</evidence>